<sequence length="160" mass="16412">MRKLLVLLTAAAATMVLGATPAAAGTVTVDYHCAAGGGIVAWDVQYRTTITAPATVTQGQTATVTIEYTGVKDWTTHSPAGTYRGWGSFKLGGAATGTVTAPGLTNPEVRPGEKMRFTGASAQVSFPAKGQVTYTPATFNYGPNCIVWKPAGVAAITTVS</sequence>
<organism evidence="2 3">
    <name type="scientific">Amycolatopsis albispora</name>
    <dbReference type="NCBI Taxonomy" id="1804986"/>
    <lineage>
        <taxon>Bacteria</taxon>
        <taxon>Bacillati</taxon>
        <taxon>Actinomycetota</taxon>
        <taxon>Actinomycetes</taxon>
        <taxon>Pseudonocardiales</taxon>
        <taxon>Pseudonocardiaceae</taxon>
        <taxon>Amycolatopsis</taxon>
    </lineage>
</organism>
<reference evidence="2 3" key="1">
    <citation type="submission" date="2016-04" db="EMBL/GenBank/DDBJ databases">
        <title>Complete genome sequence and analysis of deep-sea sediment isolate, Amycolatopsis sp. WP1.</title>
        <authorList>
            <person name="Wang H."/>
            <person name="Chen S."/>
            <person name="Wu Q."/>
        </authorList>
    </citation>
    <scope>NUCLEOTIDE SEQUENCE [LARGE SCALE GENOMIC DNA]</scope>
    <source>
        <strain evidence="2 3">WP1</strain>
    </source>
</reference>
<dbReference type="EMBL" id="CP015163">
    <property type="protein sequence ID" value="AXB45499.1"/>
    <property type="molecule type" value="Genomic_DNA"/>
</dbReference>
<evidence type="ECO:0000313" key="2">
    <source>
        <dbReference type="EMBL" id="AXB45499.1"/>
    </source>
</evidence>
<keyword evidence="3" id="KW-1185">Reference proteome</keyword>
<name>A0A344LBS5_9PSEU</name>
<feature type="signal peptide" evidence="1">
    <location>
        <begin position="1"/>
        <end position="24"/>
    </location>
</feature>
<gene>
    <name evidence="2" type="ORF">A4R43_25880</name>
</gene>
<evidence type="ECO:0000256" key="1">
    <source>
        <dbReference type="SAM" id="SignalP"/>
    </source>
</evidence>
<feature type="chain" id="PRO_5016905221" evidence="1">
    <location>
        <begin position="25"/>
        <end position="160"/>
    </location>
</feature>
<protein>
    <submittedName>
        <fullName evidence="2">Uncharacterized protein</fullName>
    </submittedName>
</protein>
<dbReference type="Proteomes" id="UP000250434">
    <property type="component" value="Chromosome"/>
</dbReference>
<evidence type="ECO:0000313" key="3">
    <source>
        <dbReference type="Proteomes" id="UP000250434"/>
    </source>
</evidence>
<proteinExistence type="predicted"/>
<keyword evidence="1" id="KW-0732">Signal</keyword>
<dbReference type="RefSeq" id="WP_113694732.1">
    <property type="nucleotide sequence ID" value="NZ_CP015163.1"/>
</dbReference>
<accession>A0A344LBS5</accession>
<dbReference type="KEGG" id="aab:A4R43_25880"/>
<dbReference type="AlphaFoldDB" id="A0A344LBS5"/>